<dbReference type="Gene3D" id="1.10.4190.10">
    <property type="entry name" value="Urease accessory protein UreF"/>
    <property type="match status" value="1"/>
</dbReference>
<name>A0A813GM63_POLGL</name>
<proteinExistence type="inferred from homology"/>
<dbReference type="OrthoDB" id="448324at2759"/>
<evidence type="ECO:0000256" key="2">
    <source>
        <dbReference type="ARBA" id="ARBA00023186"/>
    </source>
</evidence>
<dbReference type="Pfam" id="PF01730">
    <property type="entry name" value="UreF"/>
    <property type="match status" value="1"/>
</dbReference>
<comment type="similarity">
    <text evidence="1">Belongs to the UreD family.</text>
</comment>
<dbReference type="InterPro" id="IPR002669">
    <property type="entry name" value="UreD"/>
</dbReference>
<keyword evidence="2" id="KW-0143">Chaperone</keyword>
<evidence type="ECO:0000256" key="3">
    <source>
        <dbReference type="ARBA" id="ARBA00046339"/>
    </source>
</evidence>
<evidence type="ECO:0000256" key="1">
    <source>
        <dbReference type="ARBA" id="ARBA00007177"/>
    </source>
</evidence>
<gene>
    <name evidence="4" type="ORF">PGLA1383_LOCUS41169</name>
</gene>
<reference evidence="4" key="1">
    <citation type="submission" date="2021-02" db="EMBL/GenBank/DDBJ databases">
        <authorList>
            <person name="Dougan E. K."/>
            <person name="Rhodes N."/>
            <person name="Thang M."/>
            <person name="Chan C."/>
        </authorList>
    </citation>
    <scope>NUCLEOTIDE SEQUENCE</scope>
</reference>
<protein>
    <recommendedName>
        <fullName evidence="6">Urease accessory protein UreD</fullName>
    </recommendedName>
</protein>
<dbReference type="PANTHER" id="PTHR33643:SF1">
    <property type="entry name" value="UREASE ACCESSORY PROTEIN D"/>
    <property type="match status" value="1"/>
</dbReference>
<dbReference type="InterPro" id="IPR002639">
    <property type="entry name" value="UreF"/>
</dbReference>
<evidence type="ECO:0000313" key="4">
    <source>
        <dbReference type="EMBL" id="CAE8623974.1"/>
    </source>
</evidence>
<dbReference type="GO" id="GO:0016151">
    <property type="term" value="F:nickel cation binding"/>
    <property type="evidence" value="ECO:0007669"/>
    <property type="project" value="InterPro"/>
</dbReference>
<dbReference type="Pfam" id="PF01774">
    <property type="entry name" value="UreD"/>
    <property type="match status" value="1"/>
</dbReference>
<dbReference type="AlphaFoldDB" id="A0A813GM63"/>
<sequence length="674" mass="69743">MQRSAVILRSATAALAREPQKGSATLFAEQVCGATALVRVSHASPARLLPMMPAAAERAGGAWCALGSFGGGLLGGDEVDLKISVGAGASLALVTQASTKVYRAKRDKRPAVQRLEARVGAGGLLVFAPDPLVPFAESWYKQRLSFRLQDCKEEAGRTAEDGSQEASAPLASASAVVVDWIGAGRVAAGERWAFDSYSSRTEFRWQTESTGGSSSSTASQPDLVEALELGVGNSGLRSAMPESVAGFDAALTVVAAGPRAEAVAARLRIAAVLLAARAGARVAPRHRASTAAEEKAEDAESFELPELSGRIAMGVTAGVKAAGATYGGSVTVARIMADRTEDVYRLLHACLKPLAAALGSAPYSDRVHGHGLMAVDDSRERQQLGVSKGLSASVARSANASSLTQLSLGQQMALSQLTDATLPTGGFAHSGGVEAASQLGLLGPTGGDQYQQVHDFILSAARSNHQLQGAFAMAAHRAALAAAAFSAHDAAGSSPAGDIPHRHHQGLPPSGDLEPLQEWLKLDSLLHAHLAVNDVACRASSKQGAALARVASHWHTVAHPEVPLPRPLRGHQATVFGLLAARLGLPQEVTLYALAFCGVRDAVSAAVRLNLVGPLRGVELQACILTELSEDLLRHPGRSEAAVAAAVSRAAGSSPLVDCAHAAHDLFEARLFLT</sequence>
<dbReference type="HAMAP" id="MF_01384">
    <property type="entry name" value="UreD"/>
    <property type="match status" value="1"/>
</dbReference>
<comment type="caution">
    <text evidence="4">The sequence shown here is derived from an EMBL/GenBank/DDBJ whole genome shotgun (WGS) entry which is preliminary data.</text>
</comment>
<organism evidence="4 5">
    <name type="scientific">Polarella glacialis</name>
    <name type="common">Dinoflagellate</name>
    <dbReference type="NCBI Taxonomy" id="89957"/>
    <lineage>
        <taxon>Eukaryota</taxon>
        <taxon>Sar</taxon>
        <taxon>Alveolata</taxon>
        <taxon>Dinophyceae</taxon>
        <taxon>Suessiales</taxon>
        <taxon>Suessiaceae</taxon>
        <taxon>Polarella</taxon>
    </lineage>
</organism>
<dbReference type="EMBL" id="CAJNNV010028280">
    <property type="protein sequence ID" value="CAE8623974.1"/>
    <property type="molecule type" value="Genomic_DNA"/>
</dbReference>
<dbReference type="Proteomes" id="UP000654075">
    <property type="component" value="Unassembled WGS sequence"/>
</dbReference>
<evidence type="ECO:0008006" key="6">
    <source>
        <dbReference type="Google" id="ProtNLM"/>
    </source>
</evidence>
<evidence type="ECO:0000313" key="5">
    <source>
        <dbReference type="Proteomes" id="UP000654075"/>
    </source>
</evidence>
<dbReference type="PANTHER" id="PTHR33643">
    <property type="entry name" value="UREASE ACCESSORY PROTEIN D"/>
    <property type="match status" value="1"/>
</dbReference>
<comment type="similarity">
    <text evidence="3">Belongs to the UreF family.</text>
</comment>
<accession>A0A813GM63</accession>
<keyword evidence="5" id="KW-1185">Reference proteome</keyword>
<dbReference type="InterPro" id="IPR038277">
    <property type="entry name" value="UreF_sf"/>
</dbReference>